<name>A0A3M7QFT6_BRAPC</name>
<proteinExistence type="predicted"/>
<dbReference type="AlphaFoldDB" id="A0A3M7QFT6"/>
<protein>
    <submittedName>
        <fullName evidence="1">Uncharacterized protein</fullName>
    </submittedName>
</protein>
<reference evidence="1 2" key="1">
    <citation type="journal article" date="2018" name="Sci. Rep.">
        <title>Genomic signatures of local adaptation to the degree of environmental predictability in rotifers.</title>
        <authorList>
            <person name="Franch-Gras L."/>
            <person name="Hahn C."/>
            <person name="Garcia-Roger E.M."/>
            <person name="Carmona M.J."/>
            <person name="Serra M."/>
            <person name="Gomez A."/>
        </authorList>
    </citation>
    <scope>NUCLEOTIDE SEQUENCE [LARGE SCALE GENOMIC DNA]</scope>
    <source>
        <strain evidence="1">HYR1</strain>
    </source>
</reference>
<accession>A0A3M7QFT6</accession>
<organism evidence="1 2">
    <name type="scientific">Brachionus plicatilis</name>
    <name type="common">Marine rotifer</name>
    <name type="synonym">Brachionus muelleri</name>
    <dbReference type="NCBI Taxonomy" id="10195"/>
    <lineage>
        <taxon>Eukaryota</taxon>
        <taxon>Metazoa</taxon>
        <taxon>Spiralia</taxon>
        <taxon>Gnathifera</taxon>
        <taxon>Rotifera</taxon>
        <taxon>Eurotatoria</taxon>
        <taxon>Monogononta</taxon>
        <taxon>Pseudotrocha</taxon>
        <taxon>Ploima</taxon>
        <taxon>Brachionidae</taxon>
        <taxon>Brachionus</taxon>
    </lineage>
</organism>
<dbReference type="Proteomes" id="UP000276133">
    <property type="component" value="Unassembled WGS sequence"/>
</dbReference>
<gene>
    <name evidence="1" type="ORF">BpHYR1_051094</name>
</gene>
<sequence length="106" mass="11890">MPCVLVQCIKLVVSGIDAALNTCFSIFRDLGFNAASKVNAASITEALKIMQHQNDETSEKRAWLLMQVLNLGHEKFKNTCLDHALNFECHMFNAAFIRTALRRGFS</sequence>
<comment type="caution">
    <text evidence="1">The sequence shown here is derived from an EMBL/GenBank/DDBJ whole genome shotgun (WGS) entry which is preliminary data.</text>
</comment>
<evidence type="ECO:0000313" key="1">
    <source>
        <dbReference type="EMBL" id="RNA10139.1"/>
    </source>
</evidence>
<dbReference type="EMBL" id="REGN01006290">
    <property type="protein sequence ID" value="RNA10139.1"/>
    <property type="molecule type" value="Genomic_DNA"/>
</dbReference>
<keyword evidence="2" id="KW-1185">Reference proteome</keyword>
<evidence type="ECO:0000313" key="2">
    <source>
        <dbReference type="Proteomes" id="UP000276133"/>
    </source>
</evidence>